<organism evidence="1 2">
    <name type="scientific">Acer negundo</name>
    <name type="common">Box elder</name>
    <dbReference type="NCBI Taxonomy" id="4023"/>
    <lineage>
        <taxon>Eukaryota</taxon>
        <taxon>Viridiplantae</taxon>
        <taxon>Streptophyta</taxon>
        <taxon>Embryophyta</taxon>
        <taxon>Tracheophyta</taxon>
        <taxon>Spermatophyta</taxon>
        <taxon>Magnoliopsida</taxon>
        <taxon>eudicotyledons</taxon>
        <taxon>Gunneridae</taxon>
        <taxon>Pentapetalae</taxon>
        <taxon>rosids</taxon>
        <taxon>malvids</taxon>
        <taxon>Sapindales</taxon>
        <taxon>Sapindaceae</taxon>
        <taxon>Hippocastanoideae</taxon>
        <taxon>Acereae</taxon>
        <taxon>Acer</taxon>
    </lineage>
</organism>
<dbReference type="AlphaFoldDB" id="A0AAD5II96"/>
<gene>
    <name evidence="1" type="ORF">LWI28_003404</name>
</gene>
<keyword evidence="2" id="KW-1185">Reference proteome</keyword>
<sequence length="110" mass="12454">MKSYFSERTVAGIVSSPQLAASINKKTKRFVPLFSPCSSSFVLIHLRAKTIFYNYKPSCRNRFCSKKARLDFKRNFFLCCLSIVYSKVFSDEIVMDNAKSSSNSNAKAAL</sequence>
<protein>
    <submittedName>
        <fullName evidence="1">Uncharacterized protein</fullName>
    </submittedName>
</protein>
<name>A0AAD5II96_ACENE</name>
<evidence type="ECO:0000313" key="1">
    <source>
        <dbReference type="EMBL" id="KAI9164859.1"/>
    </source>
</evidence>
<dbReference type="EMBL" id="JAJSOW010000105">
    <property type="protein sequence ID" value="KAI9164859.1"/>
    <property type="molecule type" value="Genomic_DNA"/>
</dbReference>
<proteinExistence type="predicted"/>
<reference evidence="1" key="2">
    <citation type="submission" date="2023-02" db="EMBL/GenBank/DDBJ databases">
        <authorList>
            <person name="Swenson N.G."/>
            <person name="Wegrzyn J.L."/>
            <person name="Mcevoy S.L."/>
        </authorList>
    </citation>
    <scope>NUCLEOTIDE SEQUENCE</scope>
    <source>
        <strain evidence="1">91603</strain>
        <tissue evidence="1">Leaf</tissue>
    </source>
</reference>
<comment type="caution">
    <text evidence="1">The sequence shown here is derived from an EMBL/GenBank/DDBJ whole genome shotgun (WGS) entry which is preliminary data.</text>
</comment>
<reference evidence="1" key="1">
    <citation type="journal article" date="2022" name="Plant J.">
        <title>Strategies of tolerance reflected in two North American maple genomes.</title>
        <authorList>
            <person name="McEvoy S.L."/>
            <person name="Sezen U.U."/>
            <person name="Trouern-Trend A."/>
            <person name="McMahon S.M."/>
            <person name="Schaberg P.G."/>
            <person name="Yang J."/>
            <person name="Wegrzyn J.L."/>
            <person name="Swenson N.G."/>
        </authorList>
    </citation>
    <scope>NUCLEOTIDE SEQUENCE</scope>
    <source>
        <strain evidence="1">91603</strain>
    </source>
</reference>
<dbReference type="Proteomes" id="UP001064489">
    <property type="component" value="Chromosome 10"/>
</dbReference>
<evidence type="ECO:0000313" key="2">
    <source>
        <dbReference type="Proteomes" id="UP001064489"/>
    </source>
</evidence>
<accession>A0AAD5II96</accession>